<gene>
    <name evidence="2" type="ORF">M438DRAFT_110217</name>
</gene>
<evidence type="ECO:0000313" key="3">
    <source>
        <dbReference type="Proteomes" id="UP000030706"/>
    </source>
</evidence>
<keyword evidence="1" id="KW-0732">Signal</keyword>
<dbReference type="EMBL" id="KL584997">
    <property type="protein sequence ID" value="KEQ80599.1"/>
    <property type="molecule type" value="Genomic_DNA"/>
</dbReference>
<dbReference type="RefSeq" id="XP_029756786.1">
    <property type="nucleotide sequence ID" value="XM_029898689.1"/>
</dbReference>
<organism evidence="2 3">
    <name type="scientific">Aureobasidium pullulans EXF-150</name>
    <dbReference type="NCBI Taxonomy" id="1043002"/>
    <lineage>
        <taxon>Eukaryota</taxon>
        <taxon>Fungi</taxon>
        <taxon>Dikarya</taxon>
        <taxon>Ascomycota</taxon>
        <taxon>Pezizomycotina</taxon>
        <taxon>Dothideomycetes</taxon>
        <taxon>Dothideomycetidae</taxon>
        <taxon>Dothideales</taxon>
        <taxon>Saccotheciaceae</taxon>
        <taxon>Aureobasidium</taxon>
    </lineage>
</organism>
<reference evidence="2 3" key="1">
    <citation type="journal article" date="2014" name="BMC Genomics">
        <title>Genome sequencing of four Aureobasidium pullulans varieties: biotechnological potential, stress tolerance, and description of new species.</title>
        <authorList>
            <person name="Gostin Ar C."/>
            <person name="Ohm R.A."/>
            <person name="Kogej T."/>
            <person name="Sonjak S."/>
            <person name="Turk M."/>
            <person name="Zajc J."/>
            <person name="Zalar P."/>
            <person name="Grube M."/>
            <person name="Sun H."/>
            <person name="Han J."/>
            <person name="Sharma A."/>
            <person name="Chiniquy J."/>
            <person name="Ngan C.Y."/>
            <person name="Lipzen A."/>
            <person name="Barry K."/>
            <person name="Grigoriev I.V."/>
            <person name="Gunde-Cimerman N."/>
        </authorList>
    </citation>
    <scope>NUCLEOTIDE SEQUENCE [LARGE SCALE GENOMIC DNA]</scope>
    <source>
        <strain evidence="2 3">EXF-150</strain>
    </source>
</reference>
<sequence>MHLPFVFVCFCLSCLHSIPVANAHIDSNTLHSRGRTLPNRPTPAAASRSLADLFQEKPPLRFSPAPTLLTALIVGQFFSFCYKLL</sequence>
<name>A0A074XA46_AURPU</name>
<protein>
    <recommendedName>
        <fullName evidence="4">Secreted protein</fullName>
    </recommendedName>
</protein>
<evidence type="ECO:0000256" key="1">
    <source>
        <dbReference type="SAM" id="SignalP"/>
    </source>
</evidence>
<evidence type="ECO:0008006" key="4">
    <source>
        <dbReference type="Google" id="ProtNLM"/>
    </source>
</evidence>
<proteinExistence type="predicted"/>
<feature type="signal peptide" evidence="1">
    <location>
        <begin position="1"/>
        <end position="23"/>
    </location>
</feature>
<dbReference type="HOGENOM" id="CLU_2512255_0_0_1"/>
<keyword evidence="3" id="KW-1185">Reference proteome</keyword>
<feature type="chain" id="PRO_5001702073" description="Secreted protein" evidence="1">
    <location>
        <begin position="24"/>
        <end position="85"/>
    </location>
</feature>
<accession>A0A074XA46</accession>
<dbReference type="Proteomes" id="UP000030706">
    <property type="component" value="Unassembled WGS sequence"/>
</dbReference>
<dbReference type="AlphaFoldDB" id="A0A074XA46"/>
<dbReference type="GeneID" id="40740995"/>
<evidence type="ECO:0000313" key="2">
    <source>
        <dbReference type="EMBL" id="KEQ80599.1"/>
    </source>
</evidence>